<sequence>MPYAYAPMPLRRQLKAASRAGAKRAAWPLRRLLDPRFAETNSRVQWAQRVVLDEEIATRAVVGERIDRYSVANEESLLFIGTELQGVREQVEAVSRSVGDMAAQTFDSVYESRIERILRAPVDELDAASARLLNHGESHKGFAAQRGLWLNPAVSLEHRVGDVVPGDVNERIVEIPYALSALGTRPPGARVLDVGSAESLIALHCASLGYETVALDLRPYPFAHPNLEVVVSKLEEWDAGDRSFDAILCISTLEHVGLGWYGETQEDEGADRRALDRLGAMLAPDGFVVLTVPYGTAGVDAVQRTYDGRALDALFDGWSVQDRRIVTQADRNTWLPARDGLVEGTGRAVAMVTARPAGAA</sequence>
<proteinExistence type="predicted"/>
<dbReference type="CDD" id="cd02440">
    <property type="entry name" value="AdoMet_MTases"/>
    <property type="match status" value="1"/>
</dbReference>
<organism evidence="1">
    <name type="scientific">uncultured Solirubrobacteraceae bacterium</name>
    <dbReference type="NCBI Taxonomy" id="1162706"/>
    <lineage>
        <taxon>Bacteria</taxon>
        <taxon>Bacillati</taxon>
        <taxon>Actinomycetota</taxon>
        <taxon>Thermoleophilia</taxon>
        <taxon>Solirubrobacterales</taxon>
        <taxon>Solirubrobacteraceae</taxon>
        <taxon>environmental samples</taxon>
    </lineage>
</organism>
<evidence type="ECO:0008006" key="2">
    <source>
        <dbReference type="Google" id="ProtNLM"/>
    </source>
</evidence>
<dbReference type="EMBL" id="CADCVP010000057">
    <property type="protein sequence ID" value="CAA9475586.1"/>
    <property type="molecule type" value="Genomic_DNA"/>
</dbReference>
<dbReference type="Gene3D" id="3.40.50.150">
    <property type="entry name" value="Vaccinia Virus protein VP39"/>
    <property type="match status" value="1"/>
</dbReference>
<reference evidence="1" key="1">
    <citation type="submission" date="2020-02" db="EMBL/GenBank/DDBJ databases">
        <authorList>
            <person name="Meier V. D."/>
        </authorList>
    </citation>
    <scope>NUCLEOTIDE SEQUENCE</scope>
    <source>
        <strain evidence="1">AVDCRST_MAG69</strain>
    </source>
</reference>
<evidence type="ECO:0000313" key="1">
    <source>
        <dbReference type="EMBL" id="CAA9475586.1"/>
    </source>
</evidence>
<protein>
    <recommendedName>
        <fullName evidence="2">Methyltransferase type 11 domain-containing protein</fullName>
    </recommendedName>
</protein>
<dbReference type="Pfam" id="PF13489">
    <property type="entry name" value="Methyltransf_23"/>
    <property type="match status" value="1"/>
</dbReference>
<dbReference type="SUPFAM" id="SSF53335">
    <property type="entry name" value="S-adenosyl-L-methionine-dependent methyltransferases"/>
    <property type="match status" value="1"/>
</dbReference>
<accession>A0A6J4RTJ0</accession>
<dbReference type="InterPro" id="IPR029063">
    <property type="entry name" value="SAM-dependent_MTases_sf"/>
</dbReference>
<dbReference type="AlphaFoldDB" id="A0A6J4RTJ0"/>
<name>A0A6J4RTJ0_9ACTN</name>
<gene>
    <name evidence="1" type="ORF">AVDCRST_MAG69-409</name>
</gene>